<comment type="caution">
    <text evidence="2">The sequence shown here is derived from an EMBL/GenBank/DDBJ whole genome shotgun (WGS) entry which is preliminary data.</text>
</comment>
<feature type="region of interest" description="Disordered" evidence="1">
    <location>
        <begin position="42"/>
        <end position="76"/>
    </location>
</feature>
<name>A0ABU6TZQ0_9FABA</name>
<gene>
    <name evidence="2" type="ORF">PIB30_104596</name>
</gene>
<dbReference type="EMBL" id="JASCZI010094263">
    <property type="protein sequence ID" value="MED6153695.1"/>
    <property type="molecule type" value="Genomic_DNA"/>
</dbReference>
<organism evidence="2 3">
    <name type="scientific">Stylosanthes scabra</name>
    <dbReference type="NCBI Taxonomy" id="79078"/>
    <lineage>
        <taxon>Eukaryota</taxon>
        <taxon>Viridiplantae</taxon>
        <taxon>Streptophyta</taxon>
        <taxon>Embryophyta</taxon>
        <taxon>Tracheophyta</taxon>
        <taxon>Spermatophyta</taxon>
        <taxon>Magnoliopsida</taxon>
        <taxon>eudicotyledons</taxon>
        <taxon>Gunneridae</taxon>
        <taxon>Pentapetalae</taxon>
        <taxon>rosids</taxon>
        <taxon>fabids</taxon>
        <taxon>Fabales</taxon>
        <taxon>Fabaceae</taxon>
        <taxon>Papilionoideae</taxon>
        <taxon>50 kb inversion clade</taxon>
        <taxon>dalbergioids sensu lato</taxon>
        <taxon>Dalbergieae</taxon>
        <taxon>Pterocarpus clade</taxon>
        <taxon>Stylosanthes</taxon>
    </lineage>
</organism>
<sequence>MTQETFDILMDPVRHLHSAIDYSMITLDTCWDTKAKRIYNPKAEIQEQSEPVAEDQPEPMAKEKPEVLADGRSEQQRPDLPLFPCRFGYVSGHKLIPGWFVLQFLRESWLLSRLSGSWPRLDRFLSGAPRMRIAGGFETVLGTL</sequence>
<accession>A0ABU6TZQ0</accession>
<evidence type="ECO:0000313" key="2">
    <source>
        <dbReference type="EMBL" id="MED6153695.1"/>
    </source>
</evidence>
<feature type="compositionally biased region" description="Basic and acidic residues" evidence="1">
    <location>
        <begin position="60"/>
        <end position="76"/>
    </location>
</feature>
<dbReference type="Proteomes" id="UP001341840">
    <property type="component" value="Unassembled WGS sequence"/>
</dbReference>
<proteinExistence type="predicted"/>
<protein>
    <submittedName>
        <fullName evidence="2">Uncharacterized protein</fullName>
    </submittedName>
</protein>
<keyword evidence="3" id="KW-1185">Reference proteome</keyword>
<reference evidence="2 3" key="1">
    <citation type="journal article" date="2023" name="Plants (Basel)">
        <title>Bridging the Gap: Combining Genomics and Transcriptomics Approaches to Understand Stylosanthes scabra, an Orphan Legume from the Brazilian Caatinga.</title>
        <authorList>
            <person name="Ferreira-Neto J.R.C."/>
            <person name="da Silva M.D."/>
            <person name="Binneck E."/>
            <person name="de Melo N.F."/>
            <person name="da Silva R.H."/>
            <person name="de Melo A.L.T.M."/>
            <person name="Pandolfi V."/>
            <person name="Bustamante F.O."/>
            <person name="Brasileiro-Vidal A.C."/>
            <person name="Benko-Iseppon A.M."/>
        </authorList>
    </citation>
    <scope>NUCLEOTIDE SEQUENCE [LARGE SCALE GENOMIC DNA]</scope>
    <source>
        <tissue evidence="2">Leaves</tissue>
    </source>
</reference>
<evidence type="ECO:0000256" key="1">
    <source>
        <dbReference type="SAM" id="MobiDB-lite"/>
    </source>
</evidence>
<evidence type="ECO:0000313" key="3">
    <source>
        <dbReference type="Proteomes" id="UP001341840"/>
    </source>
</evidence>